<sequence length="270" mass="28617">MAGDICHAFHATSLHGGPWYPNDGRFLSHRGHAPHLPWFLRRLAAQGLAPRRQTIAPAAAADWIGLEFADGWLDLGRDGDPALAERPPIAAPSACLSRNWPATGCPQAANSASCCWWATPPARLAGARRTGRAGAQPGCWLHSGPSTARVSASAPSPACCTRASSPCRRQTASRGRWTGKARCAGNGRWPTSCARWPKPTWPSGSASSHRIRPRPDAAAHYAANLARTILLAMPDGQAWAALQNELAASRKSHPAPGNEKPPRHAVGGMT</sequence>
<reference evidence="2 3" key="1">
    <citation type="submission" date="2018-12" db="EMBL/GenBank/DDBJ databases">
        <authorList>
            <consortium name="Pathogen Informatics"/>
        </authorList>
    </citation>
    <scope>NUCLEOTIDE SEQUENCE [LARGE SCALE GENOMIC DNA]</scope>
    <source>
        <strain evidence="2 3">NCTC9695</strain>
    </source>
</reference>
<evidence type="ECO:0000313" key="2">
    <source>
        <dbReference type="EMBL" id="VEB44441.1"/>
    </source>
</evidence>
<dbReference type="EMBL" id="LR134182">
    <property type="protein sequence ID" value="VEB44441.1"/>
    <property type="molecule type" value="Genomic_DNA"/>
</dbReference>
<accession>A0A3S4HKS6</accession>
<organism evidence="2 3">
    <name type="scientific">Chromobacterium violaceum</name>
    <dbReference type="NCBI Taxonomy" id="536"/>
    <lineage>
        <taxon>Bacteria</taxon>
        <taxon>Pseudomonadati</taxon>
        <taxon>Pseudomonadota</taxon>
        <taxon>Betaproteobacteria</taxon>
        <taxon>Neisseriales</taxon>
        <taxon>Chromobacteriaceae</taxon>
        <taxon>Chromobacterium</taxon>
    </lineage>
</organism>
<evidence type="ECO:0000313" key="3">
    <source>
        <dbReference type="Proteomes" id="UP000275777"/>
    </source>
</evidence>
<evidence type="ECO:0000256" key="1">
    <source>
        <dbReference type="SAM" id="MobiDB-lite"/>
    </source>
</evidence>
<gene>
    <name evidence="2" type="ORF">NCTC9695_04931</name>
</gene>
<protein>
    <submittedName>
        <fullName evidence="2">Uncharacterized protein</fullName>
    </submittedName>
</protein>
<proteinExistence type="predicted"/>
<dbReference type="AlphaFoldDB" id="A0A3S4HKS6"/>
<feature type="region of interest" description="Disordered" evidence="1">
    <location>
        <begin position="246"/>
        <end position="270"/>
    </location>
</feature>
<dbReference type="Proteomes" id="UP000275777">
    <property type="component" value="Chromosome"/>
</dbReference>
<name>A0A3S4HKS6_CHRVL</name>